<keyword evidence="2" id="KW-1185">Reference proteome</keyword>
<gene>
    <name evidence="1" type="ORF">GCM10012275_28250</name>
</gene>
<proteinExistence type="predicted"/>
<dbReference type="Proteomes" id="UP000637578">
    <property type="component" value="Unassembled WGS sequence"/>
</dbReference>
<accession>A0A8J3C8L3</accession>
<evidence type="ECO:0000313" key="1">
    <source>
        <dbReference type="EMBL" id="GGM55482.1"/>
    </source>
</evidence>
<protein>
    <submittedName>
        <fullName evidence="1">Uncharacterized protein</fullName>
    </submittedName>
</protein>
<sequence>MGKFILTDVFVEVNGVNFSDHVSSVEVSVSHDEVDVTSFSGGGRERLAGLRDDSFTLNFQQDFAVGEVDATLWPLFSNKTEFTVKVRGTSAAISTSNPEYSATCILLEYQALSGSPGDLSETSVTFPAQRSGIARATV</sequence>
<organism evidence="1 2">
    <name type="scientific">Longimycelium tulufanense</name>
    <dbReference type="NCBI Taxonomy" id="907463"/>
    <lineage>
        <taxon>Bacteria</taxon>
        <taxon>Bacillati</taxon>
        <taxon>Actinomycetota</taxon>
        <taxon>Actinomycetes</taxon>
        <taxon>Pseudonocardiales</taxon>
        <taxon>Pseudonocardiaceae</taxon>
        <taxon>Longimycelium</taxon>
    </lineage>
</organism>
<dbReference type="AlphaFoldDB" id="A0A8J3C8L3"/>
<name>A0A8J3C8L3_9PSEU</name>
<reference evidence="1" key="1">
    <citation type="journal article" date="2014" name="Int. J. Syst. Evol. Microbiol.">
        <title>Complete genome sequence of Corynebacterium casei LMG S-19264T (=DSM 44701T), isolated from a smear-ripened cheese.</title>
        <authorList>
            <consortium name="US DOE Joint Genome Institute (JGI-PGF)"/>
            <person name="Walter F."/>
            <person name="Albersmeier A."/>
            <person name="Kalinowski J."/>
            <person name="Ruckert C."/>
        </authorList>
    </citation>
    <scope>NUCLEOTIDE SEQUENCE</scope>
    <source>
        <strain evidence="1">CGMCC 4.5737</strain>
    </source>
</reference>
<evidence type="ECO:0000313" key="2">
    <source>
        <dbReference type="Proteomes" id="UP000637578"/>
    </source>
</evidence>
<dbReference type="RefSeq" id="WP_189057757.1">
    <property type="nucleotide sequence ID" value="NZ_BMMK01000011.1"/>
</dbReference>
<reference evidence="1" key="2">
    <citation type="submission" date="2020-09" db="EMBL/GenBank/DDBJ databases">
        <authorList>
            <person name="Sun Q."/>
            <person name="Zhou Y."/>
        </authorList>
    </citation>
    <scope>NUCLEOTIDE SEQUENCE</scope>
    <source>
        <strain evidence="1">CGMCC 4.5737</strain>
    </source>
</reference>
<dbReference type="EMBL" id="BMMK01000011">
    <property type="protein sequence ID" value="GGM55482.1"/>
    <property type="molecule type" value="Genomic_DNA"/>
</dbReference>
<comment type="caution">
    <text evidence="1">The sequence shown here is derived from an EMBL/GenBank/DDBJ whole genome shotgun (WGS) entry which is preliminary data.</text>
</comment>